<proteinExistence type="predicted"/>
<name>A0A1G7RMW7_9PSED</name>
<dbReference type="InterPro" id="IPR000792">
    <property type="entry name" value="Tscrpt_reg_LuxR_C"/>
</dbReference>
<dbReference type="InterPro" id="IPR001789">
    <property type="entry name" value="Sig_transdc_resp-reg_receiver"/>
</dbReference>
<dbReference type="PROSITE" id="PS50043">
    <property type="entry name" value="HTH_LUXR_2"/>
    <property type="match status" value="1"/>
</dbReference>
<dbReference type="PRINTS" id="PR00038">
    <property type="entry name" value="HTHLUXR"/>
</dbReference>
<gene>
    <name evidence="7" type="ORF">SAMN05216605_101199</name>
</gene>
<sequence>MNLTTLPARDRSAGTTTVVTPIVFVVDDDISVRESLELLIRVAQWEPRLFESAQAFLDHPRPSVPSCLVLDMNLPDLSGLDLQSLIAHDGSCMPIIFITGYGDIPATVRAMKAGAVEFLTKPFDDDVLLCAITDALETSRAALEHDRHVQALRILYATLTPREQEVMTMVVAGRMNKVIAADLNISEITVKAHRGKVMRKMKVRSLADLVKTAATLSLPVA</sequence>
<accession>A0A1G7RMW7</accession>
<keyword evidence="8" id="KW-1185">Reference proteome</keyword>
<keyword evidence="1" id="KW-0805">Transcription regulation</keyword>
<reference evidence="8" key="1">
    <citation type="submission" date="2016-10" db="EMBL/GenBank/DDBJ databases">
        <authorList>
            <person name="Varghese N."/>
            <person name="Submissions S."/>
        </authorList>
    </citation>
    <scope>NUCLEOTIDE SEQUENCE [LARGE SCALE GENOMIC DNA]</scope>
    <source>
        <strain evidence="8">ATCC 700689</strain>
    </source>
</reference>
<dbReference type="PANTHER" id="PTHR44688">
    <property type="entry name" value="DNA-BINDING TRANSCRIPTIONAL ACTIVATOR DEVR_DOSR"/>
    <property type="match status" value="1"/>
</dbReference>
<feature type="domain" description="HTH luxR-type" evidence="5">
    <location>
        <begin position="152"/>
        <end position="217"/>
    </location>
</feature>
<evidence type="ECO:0000256" key="1">
    <source>
        <dbReference type="ARBA" id="ARBA00023015"/>
    </source>
</evidence>
<keyword evidence="3" id="KW-0804">Transcription</keyword>
<dbReference type="InterPro" id="IPR011006">
    <property type="entry name" value="CheY-like_superfamily"/>
</dbReference>
<dbReference type="RefSeq" id="WP_074749539.1">
    <property type="nucleotide sequence ID" value="NZ_FNCO01000001.1"/>
</dbReference>
<evidence type="ECO:0000256" key="3">
    <source>
        <dbReference type="ARBA" id="ARBA00023163"/>
    </source>
</evidence>
<feature type="modified residue" description="4-aspartylphosphate" evidence="4">
    <location>
        <position position="71"/>
    </location>
</feature>
<dbReference type="InterPro" id="IPR016032">
    <property type="entry name" value="Sig_transdc_resp-reg_C-effctor"/>
</dbReference>
<dbReference type="AlphaFoldDB" id="A0A1G7RMW7"/>
<dbReference type="SMART" id="SM00421">
    <property type="entry name" value="HTH_LUXR"/>
    <property type="match status" value="1"/>
</dbReference>
<dbReference type="STRING" id="89065.SAMN05216605_101199"/>
<feature type="domain" description="Response regulatory" evidence="6">
    <location>
        <begin position="22"/>
        <end position="136"/>
    </location>
</feature>
<dbReference type="Pfam" id="PF00196">
    <property type="entry name" value="GerE"/>
    <property type="match status" value="1"/>
</dbReference>
<dbReference type="SUPFAM" id="SSF52172">
    <property type="entry name" value="CheY-like"/>
    <property type="match status" value="1"/>
</dbReference>
<dbReference type="Gene3D" id="3.40.50.2300">
    <property type="match status" value="1"/>
</dbReference>
<keyword evidence="4" id="KW-0597">Phosphoprotein</keyword>
<evidence type="ECO:0000256" key="4">
    <source>
        <dbReference type="PROSITE-ProRule" id="PRU00169"/>
    </source>
</evidence>
<organism evidence="7 8">
    <name type="scientific">Pseudomonas abietaniphila</name>
    <dbReference type="NCBI Taxonomy" id="89065"/>
    <lineage>
        <taxon>Bacteria</taxon>
        <taxon>Pseudomonadati</taxon>
        <taxon>Pseudomonadota</taxon>
        <taxon>Gammaproteobacteria</taxon>
        <taxon>Pseudomonadales</taxon>
        <taxon>Pseudomonadaceae</taxon>
        <taxon>Pseudomonas</taxon>
    </lineage>
</organism>
<evidence type="ECO:0000259" key="5">
    <source>
        <dbReference type="PROSITE" id="PS50043"/>
    </source>
</evidence>
<dbReference type="PANTHER" id="PTHR44688:SF16">
    <property type="entry name" value="DNA-BINDING TRANSCRIPTIONAL ACTIVATOR DEVR_DOSR"/>
    <property type="match status" value="1"/>
</dbReference>
<evidence type="ECO:0000256" key="2">
    <source>
        <dbReference type="ARBA" id="ARBA00023125"/>
    </source>
</evidence>
<evidence type="ECO:0000313" key="7">
    <source>
        <dbReference type="EMBL" id="SDG12138.1"/>
    </source>
</evidence>
<dbReference type="GO" id="GO:0006355">
    <property type="term" value="P:regulation of DNA-templated transcription"/>
    <property type="evidence" value="ECO:0007669"/>
    <property type="project" value="InterPro"/>
</dbReference>
<dbReference type="PROSITE" id="PS50110">
    <property type="entry name" value="RESPONSE_REGULATORY"/>
    <property type="match status" value="1"/>
</dbReference>
<evidence type="ECO:0000259" key="6">
    <source>
        <dbReference type="PROSITE" id="PS50110"/>
    </source>
</evidence>
<keyword evidence="2" id="KW-0238">DNA-binding</keyword>
<dbReference type="CDD" id="cd06170">
    <property type="entry name" value="LuxR_C_like"/>
    <property type="match status" value="1"/>
</dbReference>
<dbReference type="EMBL" id="FNCO01000001">
    <property type="protein sequence ID" value="SDG12138.1"/>
    <property type="molecule type" value="Genomic_DNA"/>
</dbReference>
<dbReference type="InterPro" id="IPR036388">
    <property type="entry name" value="WH-like_DNA-bd_sf"/>
</dbReference>
<dbReference type="SUPFAM" id="SSF46894">
    <property type="entry name" value="C-terminal effector domain of the bipartite response regulators"/>
    <property type="match status" value="1"/>
</dbReference>
<evidence type="ECO:0000313" key="8">
    <source>
        <dbReference type="Proteomes" id="UP000182894"/>
    </source>
</evidence>
<protein>
    <submittedName>
        <fullName evidence="7">Two component transcriptional regulator, LuxR family</fullName>
    </submittedName>
</protein>
<dbReference type="Pfam" id="PF00072">
    <property type="entry name" value="Response_reg"/>
    <property type="match status" value="1"/>
</dbReference>
<dbReference type="CDD" id="cd17537">
    <property type="entry name" value="REC_FixJ"/>
    <property type="match status" value="1"/>
</dbReference>
<dbReference type="SMART" id="SM00448">
    <property type="entry name" value="REC"/>
    <property type="match status" value="1"/>
</dbReference>
<dbReference type="Gene3D" id="1.10.10.10">
    <property type="entry name" value="Winged helix-like DNA-binding domain superfamily/Winged helix DNA-binding domain"/>
    <property type="match status" value="1"/>
</dbReference>
<dbReference type="GO" id="GO:0003677">
    <property type="term" value="F:DNA binding"/>
    <property type="evidence" value="ECO:0007669"/>
    <property type="project" value="UniProtKB-KW"/>
</dbReference>
<dbReference type="GO" id="GO:0000160">
    <property type="term" value="P:phosphorelay signal transduction system"/>
    <property type="evidence" value="ECO:0007669"/>
    <property type="project" value="InterPro"/>
</dbReference>
<dbReference type="Proteomes" id="UP000182894">
    <property type="component" value="Unassembled WGS sequence"/>
</dbReference>